<evidence type="ECO:0000256" key="6">
    <source>
        <dbReference type="ARBA" id="ARBA00022679"/>
    </source>
</evidence>
<dbReference type="CDD" id="cd06225">
    <property type="entry name" value="HAMP"/>
    <property type="match status" value="1"/>
</dbReference>
<dbReference type="SMART" id="SM00304">
    <property type="entry name" value="HAMP"/>
    <property type="match status" value="1"/>
</dbReference>
<name>A0A831K636_9GAMM</name>
<dbReference type="EMBL" id="DRCV01000269">
    <property type="protein sequence ID" value="HDK38556.1"/>
    <property type="molecule type" value="Genomic_DNA"/>
</dbReference>
<comment type="caution">
    <text evidence="13">The sequence shown here is derived from an EMBL/GenBank/DDBJ whole genome shotgun (WGS) entry which is preliminary data.</text>
</comment>
<dbReference type="CDD" id="cd00075">
    <property type="entry name" value="HATPase"/>
    <property type="match status" value="1"/>
</dbReference>
<dbReference type="CDD" id="cd00082">
    <property type="entry name" value="HisKA"/>
    <property type="match status" value="1"/>
</dbReference>
<dbReference type="InterPro" id="IPR005467">
    <property type="entry name" value="His_kinase_dom"/>
</dbReference>
<keyword evidence="10" id="KW-0472">Membrane</keyword>
<reference evidence="13" key="1">
    <citation type="journal article" date="2020" name="mSystems">
        <title>Genome- and Community-Level Interaction Insights into Carbon Utilization and Element Cycling Functions of Hydrothermarchaeota in Hydrothermal Sediment.</title>
        <authorList>
            <person name="Zhou Z."/>
            <person name="Liu Y."/>
            <person name="Xu W."/>
            <person name="Pan J."/>
            <person name="Luo Z.H."/>
            <person name="Li M."/>
        </authorList>
    </citation>
    <scope>NUCLEOTIDE SEQUENCE [LARGE SCALE GENOMIC DNA]</scope>
    <source>
        <strain evidence="13">HyVt-26</strain>
    </source>
</reference>
<evidence type="ECO:0000256" key="5">
    <source>
        <dbReference type="ARBA" id="ARBA00022553"/>
    </source>
</evidence>
<sequence length="384" mass="42789">MQKKHKLTVTENTPPLAESNSLLPYLFFLEGSLKSQLGKDIHLKSSQDDNGEEWFWADIPLSTGTLRFGFPRSRIGVKPSMAFFVLLITGFYLTFITATLLTRRLTVTIERLYQAAKQIGTGQFPEPVAEEGPEELVVLAREFNRMNTQVKELLANRTTLLAGISHDLRTPLTQIQLALAMLPDEGGNPELMKGIQRDLESVNRLIGQALQVNQELDEQEQELVQIGDVLDHIIDAARQKDQVVQWSSEKNCCFTLNQLAFQRIISNLLENAIRYGDGKPVRVECSCDEHNLTIQILDQGPGIPAEQREAVFQPFFRLEKSRSSKTGGSGLGLAIVRQLASINGWVVDLFERAGGGTRARLTIPVAASASQRQACINYNDLSLE</sequence>
<dbReference type="InterPro" id="IPR003661">
    <property type="entry name" value="HisK_dim/P_dom"/>
</dbReference>
<protein>
    <recommendedName>
        <fullName evidence="3">histidine kinase</fullName>
        <ecNumber evidence="3">2.7.13.3</ecNumber>
    </recommendedName>
</protein>
<evidence type="ECO:0000256" key="3">
    <source>
        <dbReference type="ARBA" id="ARBA00012438"/>
    </source>
</evidence>
<dbReference type="InterPro" id="IPR050980">
    <property type="entry name" value="2C_sensor_his_kinase"/>
</dbReference>
<dbReference type="EC" id="2.7.13.3" evidence="3"/>
<dbReference type="Gene3D" id="1.10.287.130">
    <property type="match status" value="1"/>
</dbReference>
<dbReference type="SUPFAM" id="SSF47384">
    <property type="entry name" value="Homodimeric domain of signal transducing histidine kinase"/>
    <property type="match status" value="1"/>
</dbReference>
<comment type="catalytic activity">
    <reaction evidence="1">
        <text>ATP + protein L-histidine = ADP + protein N-phospho-L-histidine.</text>
        <dbReference type="EC" id="2.7.13.3"/>
    </reaction>
</comment>
<dbReference type="Pfam" id="PF00512">
    <property type="entry name" value="HisKA"/>
    <property type="match status" value="1"/>
</dbReference>
<organism evidence="13">
    <name type="scientific">Thiolapillus brandeum</name>
    <dbReference type="NCBI Taxonomy" id="1076588"/>
    <lineage>
        <taxon>Bacteria</taxon>
        <taxon>Pseudomonadati</taxon>
        <taxon>Pseudomonadota</taxon>
        <taxon>Gammaproteobacteria</taxon>
        <taxon>Chromatiales</taxon>
        <taxon>Sedimenticolaceae</taxon>
        <taxon>Thiolapillus</taxon>
    </lineage>
</organism>
<dbReference type="PROSITE" id="PS50109">
    <property type="entry name" value="HIS_KIN"/>
    <property type="match status" value="1"/>
</dbReference>
<evidence type="ECO:0000259" key="12">
    <source>
        <dbReference type="PROSITE" id="PS50885"/>
    </source>
</evidence>
<keyword evidence="7" id="KW-0547">Nucleotide-binding</keyword>
<evidence type="ECO:0000313" key="13">
    <source>
        <dbReference type="EMBL" id="HDK38556.1"/>
    </source>
</evidence>
<dbReference type="GO" id="GO:0005524">
    <property type="term" value="F:ATP binding"/>
    <property type="evidence" value="ECO:0007669"/>
    <property type="project" value="UniProtKB-KW"/>
</dbReference>
<feature type="transmembrane region" description="Helical" evidence="10">
    <location>
        <begin position="81"/>
        <end position="101"/>
    </location>
</feature>
<keyword evidence="8" id="KW-0418">Kinase</keyword>
<dbReference type="PANTHER" id="PTHR44936:SF10">
    <property type="entry name" value="SENSOR PROTEIN RSTB"/>
    <property type="match status" value="1"/>
</dbReference>
<dbReference type="InterPro" id="IPR003660">
    <property type="entry name" value="HAMP_dom"/>
</dbReference>
<keyword evidence="10" id="KW-0812">Transmembrane</keyword>
<keyword evidence="9" id="KW-0067">ATP-binding</keyword>
<dbReference type="InterPro" id="IPR004358">
    <property type="entry name" value="Sig_transdc_His_kin-like_C"/>
</dbReference>
<dbReference type="PANTHER" id="PTHR44936">
    <property type="entry name" value="SENSOR PROTEIN CREC"/>
    <property type="match status" value="1"/>
</dbReference>
<keyword evidence="4" id="KW-1003">Cell membrane</keyword>
<dbReference type="InterPro" id="IPR003594">
    <property type="entry name" value="HATPase_dom"/>
</dbReference>
<accession>A0A831K636</accession>
<proteinExistence type="predicted"/>
<keyword evidence="10" id="KW-1133">Transmembrane helix</keyword>
<evidence type="ECO:0000256" key="10">
    <source>
        <dbReference type="SAM" id="Phobius"/>
    </source>
</evidence>
<comment type="subcellular location">
    <subcellularLocation>
        <location evidence="2">Cell membrane</location>
        <topology evidence="2">Multi-pass membrane protein</topology>
    </subcellularLocation>
</comment>
<evidence type="ECO:0000259" key="11">
    <source>
        <dbReference type="PROSITE" id="PS50109"/>
    </source>
</evidence>
<dbReference type="Proteomes" id="UP000885822">
    <property type="component" value="Unassembled WGS sequence"/>
</dbReference>
<evidence type="ECO:0000256" key="8">
    <source>
        <dbReference type="ARBA" id="ARBA00022777"/>
    </source>
</evidence>
<dbReference type="InterPro" id="IPR036890">
    <property type="entry name" value="HATPase_C_sf"/>
</dbReference>
<dbReference type="Pfam" id="PF02518">
    <property type="entry name" value="HATPase_c"/>
    <property type="match status" value="1"/>
</dbReference>
<feature type="domain" description="Histidine kinase" evidence="11">
    <location>
        <begin position="163"/>
        <end position="367"/>
    </location>
</feature>
<dbReference type="GO" id="GO:0005886">
    <property type="term" value="C:plasma membrane"/>
    <property type="evidence" value="ECO:0007669"/>
    <property type="project" value="UniProtKB-SubCell"/>
</dbReference>
<gene>
    <name evidence="13" type="ORF">ENG92_06030</name>
</gene>
<dbReference type="InterPro" id="IPR036097">
    <property type="entry name" value="HisK_dim/P_sf"/>
</dbReference>
<dbReference type="PROSITE" id="PS50885">
    <property type="entry name" value="HAMP"/>
    <property type="match status" value="1"/>
</dbReference>
<dbReference type="GO" id="GO:0000155">
    <property type="term" value="F:phosphorelay sensor kinase activity"/>
    <property type="evidence" value="ECO:0007669"/>
    <property type="project" value="InterPro"/>
</dbReference>
<evidence type="ECO:0000256" key="4">
    <source>
        <dbReference type="ARBA" id="ARBA00022475"/>
    </source>
</evidence>
<dbReference type="AlphaFoldDB" id="A0A831K636"/>
<dbReference type="PRINTS" id="PR00344">
    <property type="entry name" value="BCTRLSENSOR"/>
</dbReference>
<dbReference type="SMART" id="SM00388">
    <property type="entry name" value="HisKA"/>
    <property type="match status" value="1"/>
</dbReference>
<dbReference type="Pfam" id="PF00672">
    <property type="entry name" value="HAMP"/>
    <property type="match status" value="1"/>
</dbReference>
<evidence type="ECO:0000256" key="2">
    <source>
        <dbReference type="ARBA" id="ARBA00004651"/>
    </source>
</evidence>
<evidence type="ECO:0000256" key="9">
    <source>
        <dbReference type="ARBA" id="ARBA00022840"/>
    </source>
</evidence>
<keyword evidence="5" id="KW-0597">Phosphoprotein</keyword>
<dbReference type="SUPFAM" id="SSF55874">
    <property type="entry name" value="ATPase domain of HSP90 chaperone/DNA topoisomerase II/histidine kinase"/>
    <property type="match status" value="1"/>
</dbReference>
<evidence type="ECO:0000256" key="7">
    <source>
        <dbReference type="ARBA" id="ARBA00022741"/>
    </source>
</evidence>
<keyword evidence="6" id="KW-0808">Transferase</keyword>
<feature type="domain" description="HAMP" evidence="12">
    <location>
        <begin position="103"/>
        <end position="155"/>
    </location>
</feature>
<dbReference type="SMART" id="SM00387">
    <property type="entry name" value="HATPase_c"/>
    <property type="match status" value="1"/>
</dbReference>
<dbReference type="Gene3D" id="3.30.565.10">
    <property type="entry name" value="Histidine kinase-like ATPase, C-terminal domain"/>
    <property type="match status" value="1"/>
</dbReference>
<evidence type="ECO:0000256" key="1">
    <source>
        <dbReference type="ARBA" id="ARBA00000085"/>
    </source>
</evidence>